<dbReference type="EMBL" id="JABAYA010000001">
    <property type="protein sequence ID" value="KAF7732872.1"/>
    <property type="molecule type" value="Genomic_DNA"/>
</dbReference>
<feature type="region of interest" description="Disordered" evidence="1">
    <location>
        <begin position="506"/>
        <end position="533"/>
    </location>
</feature>
<dbReference type="SMART" id="SM00777">
    <property type="entry name" value="Mad3_BUB1_I"/>
    <property type="match status" value="1"/>
</dbReference>
<feature type="region of interest" description="Disordered" evidence="1">
    <location>
        <begin position="539"/>
        <end position="558"/>
    </location>
</feature>
<dbReference type="InterPro" id="IPR015661">
    <property type="entry name" value="Bub1/Mad3"/>
</dbReference>
<feature type="compositionally biased region" description="Low complexity" evidence="1">
    <location>
        <begin position="317"/>
        <end position="331"/>
    </location>
</feature>
<reference evidence="3" key="1">
    <citation type="submission" date="2020-01" db="EMBL/GenBank/DDBJ databases">
        <title>Genome Sequencing of Three Apophysomyces-Like Fungal Strains Confirms a Novel Fungal Genus in the Mucoromycota with divergent Burkholderia-like Endosymbiotic Bacteria.</title>
        <authorList>
            <person name="Stajich J.E."/>
            <person name="Macias A.M."/>
            <person name="Carter-House D."/>
            <person name="Lovett B."/>
            <person name="Kasson L.R."/>
            <person name="Berry K."/>
            <person name="Grigoriev I."/>
            <person name="Chang Y."/>
            <person name="Spatafora J."/>
            <person name="Kasson M.T."/>
        </authorList>
    </citation>
    <scope>NUCLEOTIDE SEQUENCE</scope>
    <source>
        <strain evidence="3">NRRL A-21654</strain>
    </source>
</reference>
<gene>
    <name evidence="3" type="ORF">EC973_000148</name>
</gene>
<proteinExistence type="predicted"/>
<keyword evidence="4" id="KW-1185">Reference proteome</keyword>
<dbReference type="AlphaFoldDB" id="A0A8H7BZG9"/>
<dbReference type="Gene3D" id="1.25.40.430">
    <property type="match status" value="1"/>
</dbReference>
<organism evidence="3 4">
    <name type="scientific">Apophysomyces ossiformis</name>
    <dbReference type="NCBI Taxonomy" id="679940"/>
    <lineage>
        <taxon>Eukaryota</taxon>
        <taxon>Fungi</taxon>
        <taxon>Fungi incertae sedis</taxon>
        <taxon>Mucoromycota</taxon>
        <taxon>Mucoromycotina</taxon>
        <taxon>Mucoromycetes</taxon>
        <taxon>Mucorales</taxon>
        <taxon>Mucorineae</taxon>
        <taxon>Mucoraceae</taxon>
        <taxon>Apophysomyces</taxon>
    </lineage>
</organism>
<dbReference type="InterPro" id="IPR013212">
    <property type="entry name" value="Mad3/Bub1_I"/>
</dbReference>
<evidence type="ECO:0000313" key="4">
    <source>
        <dbReference type="Proteomes" id="UP000605846"/>
    </source>
</evidence>
<feature type="compositionally biased region" description="Low complexity" evidence="1">
    <location>
        <begin position="267"/>
        <end position="286"/>
    </location>
</feature>
<dbReference type="InterPro" id="IPR011990">
    <property type="entry name" value="TPR-like_helical_dom_sf"/>
</dbReference>
<name>A0A8H7BZG9_9FUNG</name>
<evidence type="ECO:0000256" key="1">
    <source>
        <dbReference type="SAM" id="MobiDB-lite"/>
    </source>
</evidence>
<sequence>MSNTDEDRLDEELLNNEEYRQSLLDLIPSFDSFENHKENIQPLKQGRRATVLAALFSADQQERDKALQRCHENFDSQLESIDDHDDPLSVYVNYIRFTMEMYPQGNNEESNLVNLLHEATRRFENSERYRTDLRYLNVWMQYAKHVEEPKEIYLLLMQKGIGQKLARFYEEYADYYERRGKYEEAKQVYDYGIQNNAEPLKRLERNRQRFMNRMEQRRKLGQPATPVSRSREQRQNLERTGQRTMLGHRLDGPSSPSVPAHVYNAIQSQSLPSSSSSNPSATSQRPFGNSSPRKSPPTGGGFTVFIDAPPSTEPYASIRPPSSEKPSSRSSDTLNLFPSKRRENMPVVSKFAGTTLPMRNYAPPKIERFKVYCDKEAEGSQLNSVEISQNMVSGYAFYQRYNTAQDPAATKAWFEQMKPKFIESTDSKGRIEYIAAIKEQLGNEGITGVEVSFEELRASQKRYQIKPAEEDELLKRFQKYKQKQDKPESQPTAQYTTETLAAMRIVNEMFQPDKRKEHNTDEEDGDSIWIPGAIKIKRTKISNENDDDVEHNNEPQSE</sequence>
<accession>A0A8H7BZG9</accession>
<dbReference type="PROSITE" id="PS51489">
    <property type="entry name" value="BUB1_N"/>
    <property type="match status" value="1"/>
</dbReference>
<protein>
    <recommendedName>
        <fullName evidence="2">BUB1 N-terminal domain-containing protein</fullName>
    </recommendedName>
</protein>
<feature type="region of interest" description="Disordered" evidence="1">
    <location>
        <begin position="215"/>
        <end position="340"/>
    </location>
</feature>
<feature type="compositionally biased region" description="Basic and acidic residues" evidence="1">
    <location>
        <begin position="229"/>
        <end position="241"/>
    </location>
</feature>
<dbReference type="OrthoDB" id="248495at2759"/>
<dbReference type="Proteomes" id="UP000605846">
    <property type="component" value="Unassembled WGS sequence"/>
</dbReference>
<evidence type="ECO:0000259" key="2">
    <source>
        <dbReference type="PROSITE" id="PS51489"/>
    </source>
</evidence>
<dbReference type="Pfam" id="PF08311">
    <property type="entry name" value="Mad3_BUB1_I"/>
    <property type="match status" value="1"/>
</dbReference>
<evidence type="ECO:0000313" key="3">
    <source>
        <dbReference type="EMBL" id="KAF7732872.1"/>
    </source>
</evidence>
<comment type="caution">
    <text evidence="3">The sequence shown here is derived from an EMBL/GenBank/DDBJ whole genome shotgun (WGS) entry which is preliminary data.</text>
</comment>
<dbReference type="FunFam" id="1.25.40.430:FF:000003">
    <property type="entry name" value="Checkpoint serine/threonine-protein kinase BUB1"/>
    <property type="match status" value="1"/>
</dbReference>
<dbReference type="PANTHER" id="PTHR14030:SF27">
    <property type="match status" value="1"/>
</dbReference>
<dbReference type="SUPFAM" id="SSF48452">
    <property type="entry name" value="TPR-like"/>
    <property type="match status" value="1"/>
</dbReference>
<dbReference type="PANTHER" id="PTHR14030">
    <property type="entry name" value="MITOTIC CHECKPOINT SERINE/THREONINE-PROTEIN KINASE BUB1"/>
    <property type="match status" value="1"/>
</dbReference>
<feature type="domain" description="BUB1 N-terminal" evidence="2">
    <location>
        <begin position="74"/>
        <end position="234"/>
    </location>
</feature>
<dbReference type="GO" id="GO:0007094">
    <property type="term" value="P:mitotic spindle assembly checkpoint signaling"/>
    <property type="evidence" value="ECO:0007669"/>
    <property type="project" value="InterPro"/>
</dbReference>